<protein>
    <recommendedName>
        <fullName evidence="3">SUKH-4 immunity protein of toxin-antitoxin system</fullName>
    </recommendedName>
</protein>
<dbReference type="Proteomes" id="UP001595855">
    <property type="component" value="Unassembled WGS sequence"/>
</dbReference>
<keyword evidence="2" id="KW-1185">Reference proteome</keyword>
<gene>
    <name evidence="1" type="ORF">ACFPRC_24560</name>
</gene>
<organism evidence="1 2">
    <name type="scientific">Streptomyces lienomycini</name>
    <dbReference type="NCBI Taxonomy" id="284035"/>
    <lineage>
        <taxon>Bacteria</taxon>
        <taxon>Bacillati</taxon>
        <taxon>Actinomycetota</taxon>
        <taxon>Actinomycetes</taxon>
        <taxon>Kitasatosporales</taxon>
        <taxon>Streptomycetaceae</taxon>
        <taxon>Streptomyces</taxon>
    </lineage>
</organism>
<dbReference type="EMBL" id="JBHSJO010000001">
    <property type="protein sequence ID" value="MFC5018025.1"/>
    <property type="molecule type" value="Genomic_DNA"/>
</dbReference>
<accession>A0ABV9X181</accession>
<comment type="caution">
    <text evidence="1">The sequence shown here is derived from an EMBL/GenBank/DDBJ whole genome shotgun (WGS) entry which is preliminary data.</text>
</comment>
<dbReference type="RefSeq" id="WP_271415800.1">
    <property type="nucleotide sequence ID" value="NZ_BAAATN010000002.1"/>
</dbReference>
<proteinExistence type="predicted"/>
<name>A0ABV9X181_9ACTN</name>
<evidence type="ECO:0000313" key="2">
    <source>
        <dbReference type="Proteomes" id="UP001595855"/>
    </source>
</evidence>
<evidence type="ECO:0008006" key="3">
    <source>
        <dbReference type="Google" id="ProtNLM"/>
    </source>
</evidence>
<evidence type="ECO:0000313" key="1">
    <source>
        <dbReference type="EMBL" id="MFC5018025.1"/>
    </source>
</evidence>
<sequence length="183" mass="19899">MLPLDEIRTLLKEHDDPLHLERSGDFDKEASARRFGHLTAALERRFGPSGGAGLYQDASVYGRFSVADGAGPAGSLWVELSNFGGFVTAGTGTDWSADSAADLSAEFVTWLDEVCTTAGCVFVPLELLLEPYDGPTPTLVDDDRFFLETLAALGPAGPEGTEDEDDEEEDLQAVWCHRYFDYV</sequence>
<reference evidence="2" key="1">
    <citation type="journal article" date="2019" name="Int. J. Syst. Evol. Microbiol.">
        <title>The Global Catalogue of Microorganisms (GCM) 10K type strain sequencing project: providing services to taxonomists for standard genome sequencing and annotation.</title>
        <authorList>
            <consortium name="The Broad Institute Genomics Platform"/>
            <consortium name="The Broad Institute Genome Sequencing Center for Infectious Disease"/>
            <person name="Wu L."/>
            <person name="Ma J."/>
        </authorList>
    </citation>
    <scope>NUCLEOTIDE SEQUENCE [LARGE SCALE GENOMIC DNA]</scope>
    <source>
        <strain evidence="2">CGMCC 4.1542</strain>
    </source>
</reference>